<evidence type="ECO:0000256" key="1">
    <source>
        <dbReference type="SAM" id="MobiDB-lite"/>
    </source>
</evidence>
<proteinExistence type="predicted"/>
<dbReference type="InterPro" id="IPR043472">
    <property type="entry name" value="Macro_dom-like"/>
</dbReference>
<feature type="compositionally biased region" description="Polar residues" evidence="1">
    <location>
        <begin position="161"/>
        <end position="171"/>
    </location>
</feature>
<feature type="domain" description="Macro" evidence="2">
    <location>
        <begin position="78"/>
        <end position="137"/>
    </location>
</feature>
<evidence type="ECO:0000313" key="3">
    <source>
        <dbReference type="EMBL" id="CAE7511725.1"/>
    </source>
</evidence>
<dbReference type="EMBL" id="CAJNIZ010028890">
    <property type="protein sequence ID" value="CAE7511725.1"/>
    <property type="molecule type" value="Genomic_DNA"/>
</dbReference>
<dbReference type="Proteomes" id="UP000649617">
    <property type="component" value="Unassembled WGS sequence"/>
</dbReference>
<dbReference type="AlphaFoldDB" id="A0A812T990"/>
<accession>A0A812T990</accession>
<organism evidence="3 4">
    <name type="scientific">Symbiodinium pilosum</name>
    <name type="common">Dinoflagellate</name>
    <dbReference type="NCBI Taxonomy" id="2952"/>
    <lineage>
        <taxon>Eukaryota</taxon>
        <taxon>Sar</taxon>
        <taxon>Alveolata</taxon>
        <taxon>Dinophyceae</taxon>
        <taxon>Suessiales</taxon>
        <taxon>Symbiodiniaceae</taxon>
        <taxon>Symbiodinium</taxon>
    </lineage>
</organism>
<dbReference type="OrthoDB" id="6133115at2759"/>
<evidence type="ECO:0000259" key="2">
    <source>
        <dbReference type="Pfam" id="PF01661"/>
    </source>
</evidence>
<comment type="caution">
    <text evidence="3">The sequence shown here is derived from an EMBL/GenBank/DDBJ whole genome shotgun (WGS) entry which is preliminary data.</text>
</comment>
<feature type="region of interest" description="Disordered" evidence="1">
    <location>
        <begin position="159"/>
        <end position="189"/>
    </location>
</feature>
<protein>
    <recommendedName>
        <fullName evidence="2">Macro domain-containing protein</fullName>
    </recommendedName>
</protein>
<keyword evidence="4" id="KW-1185">Reference proteome</keyword>
<dbReference type="Pfam" id="PF01661">
    <property type="entry name" value="Macro"/>
    <property type="match status" value="1"/>
</dbReference>
<sequence>MLSHVLRLGSELVPARYLTDDIVERPPHGFCDVLINPANEALVGTRLPYFPMQVEPPPELQNSRWCGMEAGSGMFYAQQVVDGRVHALGGPHLKEACLQLAEVSPGIRCPTGKAVTTPALGGLSKFFSHIVHTAPPCAEDLWCEGLPEVPLPFMSKRLQPRVSSRGPSTAMTGKPALQAAGRRSRTGVR</sequence>
<dbReference type="InterPro" id="IPR002589">
    <property type="entry name" value="Macro_dom"/>
</dbReference>
<dbReference type="Gene3D" id="3.40.220.10">
    <property type="entry name" value="Leucine Aminopeptidase, subunit E, domain 1"/>
    <property type="match status" value="1"/>
</dbReference>
<evidence type="ECO:0000313" key="4">
    <source>
        <dbReference type="Proteomes" id="UP000649617"/>
    </source>
</evidence>
<gene>
    <name evidence="3" type="ORF">SPIL2461_LOCUS13326</name>
</gene>
<dbReference type="SUPFAM" id="SSF52949">
    <property type="entry name" value="Macro domain-like"/>
    <property type="match status" value="1"/>
</dbReference>
<reference evidence="3" key="1">
    <citation type="submission" date="2021-02" db="EMBL/GenBank/DDBJ databases">
        <authorList>
            <person name="Dougan E. K."/>
            <person name="Rhodes N."/>
            <person name="Thang M."/>
            <person name="Chan C."/>
        </authorList>
    </citation>
    <scope>NUCLEOTIDE SEQUENCE</scope>
</reference>
<name>A0A812T990_SYMPI</name>